<dbReference type="AlphaFoldDB" id="A0A6A7C430"/>
<dbReference type="Proteomes" id="UP000799421">
    <property type="component" value="Unassembled WGS sequence"/>
</dbReference>
<keyword evidence="2" id="KW-1185">Reference proteome</keyword>
<evidence type="ECO:0000313" key="2">
    <source>
        <dbReference type="Proteomes" id="UP000799421"/>
    </source>
</evidence>
<dbReference type="EMBL" id="MU005970">
    <property type="protein sequence ID" value="KAF2861799.1"/>
    <property type="molecule type" value="Genomic_DNA"/>
</dbReference>
<proteinExistence type="predicted"/>
<name>A0A6A7C430_9PEZI</name>
<organism evidence="1 2">
    <name type="scientific">Piedraia hortae CBS 480.64</name>
    <dbReference type="NCBI Taxonomy" id="1314780"/>
    <lineage>
        <taxon>Eukaryota</taxon>
        <taxon>Fungi</taxon>
        <taxon>Dikarya</taxon>
        <taxon>Ascomycota</taxon>
        <taxon>Pezizomycotina</taxon>
        <taxon>Dothideomycetes</taxon>
        <taxon>Dothideomycetidae</taxon>
        <taxon>Capnodiales</taxon>
        <taxon>Piedraiaceae</taxon>
        <taxon>Piedraia</taxon>
    </lineage>
</organism>
<sequence>MPSRPSPTSAGGGNWRASSTYVPIDDVPGRYFGFNTYNEARAVCKSLRPVNNTKPSNHGINKVGGARPKVALPKKKNRMIIKGVCCSSCTLLVPARKTAKKPTKAMSPLVSAPQQPSEKMVANKKAIREEASRLLPPVLIDVCALAGSWCDTIALQIELEPKAHRWILGVGMEE</sequence>
<protein>
    <submittedName>
        <fullName evidence="1">Uncharacterized protein</fullName>
    </submittedName>
</protein>
<evidence type="ECO:0000313" key="1">
    <source>
        <dbReference type="EMBL" id="KAF2861799.1"/>
    </source>
</evidence>
<accession>A0A6A7C430</accession>
<reference evidence="1" key="1">
    <citation type="journal article" date="2020" name="Stud. Mycol.">
        <title>101 Dothideomycetes genomes: a test case for predicting lifestyles and emergence of pathogens.</title>
        <authorList>
            <person name="Haridas S."/>
            <person name="Albert R."/>
            <person name="Binder M."/>
            <person name="Bloem J."/>
            <person name="Labutti K."/>
            <person name="Salamov A."/>
            <person name="Andreopoulos B."/>
            <person name="Baker S."/>
            <person name="Barry K."/>
            <person name="Bills G."/>
            <person name="Bluhm B."/>
            <person name="Cannon C."/>
            <person name="Castanera R."/>
            <person name="Culley D."/>
            <person name="Daum C."/>
            <person name="Ezra D."/>
            <person name="Gonzalez J."/>
            <person name="Henrissat B."/>
            <person name="Kuo A."/>
            <person name="Liang C."/>
            <person name="Lipzen A."/>
            <person name="Lutzoni F."/>
            <person name="Magnuson J."/>
            <person name="Mondo S."/>
            <person name="Nolan M."/>
            <person name="Ohm R."/>
            <person name="Pangilinan J."/>
            <person name="Park H.-J."/>
            <person name="Ramirez L."/>
            <person name="Alfaro M."/>
            <person name="Sun H."/>
            <person name="Tritt A."/>
            <person name="Yoshinaga Y."/>
            <person name="Zwiers L.-H."/>
            <person name="Turgeon B."/>
            <person name="Goodwin S."/>
            <person name="Spatafora J."/>
            <person name="Crous P."/>
            <person name="Grigoriev I."/>
        </authorList>
    </citation>
    <scope>NUCLEOTIDE SEQUENCE</scope>
    <source>
        <strain evidence="1">CBS 480.64</strain>
    </source>
</reference>
<gene>
    <name evidence="1" type="ORF">K470DRAFT_285270</name>
</gene>